<accession>W7XA69</accession>
<keyword evidence="2" id="KW-1185">Reference proteome</keyword>
<dbReference type="RefSeq" id="XP_012653210.1">
    <property type="nucleotide sequence ID" value="XM_012797756.1"/>
</dbReference>
<protein>
    <submittedName>
        <fullName evidence="1">Uncharacterized protein</fullName>
    </submittedName>
</protein>
<dbReference type="EMBL" id="GG662693">
    <property type="protein sequence ID" value="EWS74237.1"/>
    <property type="molecule type" value="Genomic_DNA"/>
</dbReference>
<sequence length="178" mass="21101">MFSQQKGQIKLNDLEKLVLLNQPTKLFVPHCRRYQLGVYIGDQTQNLEYQNSLDRVLLLNSWIYQVRLVGRHNLFVMSFTRQGQYLKFQGTLLQSQQHIPSYKKYPLIHYKQILSLSQIQQGELHAWHVQQGLDQQLNYLAKYCELKGQRHLPLTKMRSLVQDKQSETFGPLHVKHEQ</sequence>
<reference evidence="2" key="1">
    <citation type="journal article" date="2006" name="PLoS Biol.">
        <title>Macronuclear genome sequence of the ciliate Tetrahymena thermophila, a model eukaryote.</title>
        <authorList>
            <person name="Eisen J.A."/>
            <person name="Coyne R.S."/>
            <person name="Wu M."/>
            <person name="Wu D."/>
            <person name="Thiagarajan M."/>
            <person name="Wortman J.R."/>
            <person name="Badger J.H."/>
            <person name="Ren Q."/>
            <person name="Amedeo P."/>
            <person name="Jones K.M."/>
            <person name="Tallon L.J."/>
            <person name="Delcher A.L."/>
            <person name="Salzberg S.L."/>
            <person name="Silva J.C."/>
            <person name="Haas B.J."/>
            <person name="Majoros W.H."/>
            <person name="Farzad M."/>
            <person name="Carlton J.M."/>
            <person name="Smith R.K. Jr."/>
            <person name="Garg J."/>
            <person name="Pearlman R.E."/>
            <person name="Karrer K.M."/>
            <person name="Sun L."/>
            <person name="Manning G."/>
            <person name="Elde N.C."/>
            <person name="Turkewitz A.P."/>
            <person name="Asai D.J."/>
            <person name="Wilkes D.E."/>
            <person name="Wang Y."/>
            <person name="Cai H."/>
            <person name="Collins K."/>
            <person name="Stewart B.A."/>
            <person name="Lee S.R."/>
            <person name="Wilamowska K."/>
            <person name="Weinberg Z."/>
            <person name="Ruzzo W.L."/>
            <person name="Wloga D."/>
            <person name="Gaertig J."/>
            <person name="Frankel J."/>
            <person name="Tsao C.-C."/>
            <person name="Gorovsky M.A."/>
            <person name="Keeling P.J."/>
            <person name="Waller R.F."/>
            <person name="Patron N.J."/>
            <person name="Cherry J.M."/>
            <person name="Stover N.A."/>
            <person name="Krieger C.J."/>
            <person name="del Toro C."/>
            <person name="Ryder H.F."/>
            <person name="Williamson S.C."/>
            <person name="Barbeau R.A."/>
            <person name="Hamilton E.P."/>
            <person name="Orias E."/>
        </authorList>
    </citation>
    <scope>NUCLEOTIDE SEQUENCE [LARGE SCALE GENOMIC DNA]</scope>
    <source>
        <strain evidence="2">SB210</strain>
    </source>
</reference>
<dbReference type="AlphaFoldDB" id="W7XA69"/>
<dbReference type="GeneID" id="24437714"/>
<dbReference type="Proteomes" id="UP000009168">
    <property type="component" value="Unassembled WGS sequence"/>
</dbReference>
<proteinExistence type="predicted"/>
<evidence type="ECO:0000313" key="1">
    <source>
        <dbReference type="EMBL" id="EWS74237.1"/>
    </source>
</evidence>
<gene>
    <name evidence="1" type="ORF">TTHERM_000189048</name>
</gene>
<evidence type="ECO:0000313" key="2">
    <source>
        <dbReference type="Proteomes" id="UP000009168"/>
    </source>
</evidence>
<organism evidence="1 2">
    <name type="scientific">Tetrahymena thermophila (strain SB210)</name>
    <dbReference type="NCBI Taxonomy" id="312017"/>
    <lineage>
        <taxon>Eukaryota</taxon>
        <taxon>Sar</taxon>
        <taxon>Alveolata</taxon>
        <taxon>Ciliophora</taxon>
        <taxon>Intramacronucleata</taxon>
        <taxon>Oligohymenophorea</taxon>
        <taxon>Hymenostomatida</taxon>
        <taxon>Tetrahymenina</taxon>
        <taxon>Tetrahymenidae</taxon>
        <taxon>Tetrahymena</taxon>
    </lineage>
</organism>
<dbReference type="InParanoid" id="W7XA69"/>
<dbReference type="KEGG" id="tet:TTHERM_000189048"/>
<name>W7XA69_TETTS</name>